<feature type="domain" description="YbaK/aminoacyl-tRNA synthetase-associated" evidence="5">
    <location>
        <begin position="36"/>
        <end position="152"/>
    </location>
</feature>
<dbReference type="PIRSF" id="PIRSF006181">
    <property type="entry name" value="EbsC_YbaK"/>
    <property type="match status" value="1"/>
</dbReference>
<dbReference type="InterPro" id="IPR007214">
    <property type="entry name" value="YbaK/aa-tRNA-synth-assoc-dom"/>
</dbReference>
<organism evidence="6 7">
    <name type="scientific">Nocardia amikacinitolerans</name>
    <dbReference type="NCBI Taxonomy" id="756689"/>
    <lineage>
        <taxon>Bacteria</taxon>
        <taxon>Bacillati</taxon>
        <taxon>Actinomycetota</taxon>
        <taxon>Actinomycetes</taxon>
        <taxon>Mycobacteriales</taxon>
        <taxon>Nocardiaceae</taxon>
        <taxon>Nocardia</taxon>
    </lineage>
</organism>
<dbReference type="GO" id="GO:0002161">
    <property type="term" value="F:aminoacyl-tRNA deacylase activity"/>
    <property type="evidence" value="ECO:0007669"/>
    <property type="project" value="InterPro"/>
</dbReference>
<evidence type="ECO:0000259" key="5">
    <source>
        <dbReference type="Pfam" id="PF04073"/>
    </source>
</evidence>
<name>A0A285L6J4_9NOCA</name>
<dbReference type="EC" id="4.2.-.-" evidence="4"/>
<dbReference type="CDD" id="cd00002">
    <property type="entry name" value="YbaK_deacylase"/>
    <property type="match status" value="1"/>
</dbReference>
<dbReference type="SUPFAM" id="SSF55826">
    <property type="entry name" value="YbaK/ProRS associated domain"/>
    <property type="match status" value="1"/>
</dbReference>
<dbReference type="STRING" id="1379680.GCA_001612615_05102"/>
<dbReference type="AlphaFoldDB" id="A0A285L6J4"/>
<evidence type="ECO:0000256" key="4">
    <source>
        <dbReference type="PIRNR" id="PIRNR006181"/>
    </source>
</evidence>
<sequence length="163" mass="16596">MAGASTPAIRTLTKAGVAHRVHSYAHDPRADSYGAEAVDALAAELGVRAAQIFKTLVVELSTGALAVAVLPVPNTLSLKAAAAALGAPKATMADKTKAERTTGYVLGGISPLGQRKRLPTVIDDSALGWDRMLCSAGKRGLEIELAPADLVRVAGAVTASITA</sequence>
<proteinExistence type="inferred from homology"/>
<dbReference type="NCBIfam" id="TIGR00011">
    <property type="entry name" value="YbaK_EbsC"/>
    <property type="match status" value="1"/>
</dbReference>
<dbReference type="RefSeq" id="WP_097244799.1">
    <property type="nucleotide sequence ID" value="NZ_JAMTCV010000001.1"/>
</dbReference>
<dbReference type="Pfam" id="PF04073">
    <property type="entry name" value="tRNA_edit"/>
    <property type="match status" value="1"/>
</dbReference>
<dbReference type="InterPro" id="IPR004369">
    <property type="entry name" value="Prolyl-tRNA_editing_YbaK/EbsC"/>
</dbReference>
<dbReference type="PANTHER" id="PTHR30411:SF0">
    <property type="entry name" value="CYS-TRNA(PRO)_CYS-TRNA(CYS) DEACYLASE YBAK"/>
    <property type="match status" value="1"/>
</dbReference>
<keyword evidence="2 4" id="KW-0648">Protein biosynthesis</keyword>
<evidence type="ECO:0000256" key="3">
    <source>
        <dbReference type="ARBA" id="ARBA00023239"/>
    </source>
</evidence>
<dbReference type="PANTHER" id="PTHR30411">
    <property type="entry name" value="CYTOPLASMIC PROTEIN"/>
    <property type="match status" value="1"/>
</dbReference>
<keyword evidence="3 4" id="KW-0456">Lyase</keyword>
<comment type="similarity">
    <text evidence="1 4">Belongs to the prolyl-tRNA editing family. YbaK/EbsC subfamily.</text>
</comment>
<dbReference type="Proteomes" id="UP000219565">
    <property type="component" value="Unassembled WGS sequence"/>
</dbReference>
<evidence type="ECO:0000313" key="6">
    <source>
        <dbReference type="EMBL" id="SNY80560.1"/>
    </source>
</evidence>
<protein>
    <recommendedName>
        <fullName evidence="4">Cys-tRNA(Pro)/Cys-tRNA(Cys) deacylase</fullName>
        <ecNumber evidence="4">4.2.-.-</ecNumber>
    </recommendedName>
</protein>
<accession>A0A285L6J4</accession>
<evidence type="ECO:0000313" key="7">
    <source>
        <dbReference type="Proteomes" id="UP000219565"/>
    </source>
</evidence>
<dbReference type="EMBL" id="OBEG01000002">
    <property type="protein sequence ID" value="SNY80560.1"/>
    <property type="molecule type" value="Genomic_DNA"/>
</dbReference>
<evidence type="ECO:0000256" key="2">
    <source>
        <dbReference type="ARBA" id="ARBA00022917"/>
    </source>
</evidence>
<dbReference type="GO" id="GO:0016829">
    <property type="term" value="F:lyase activity"/>
    <property type="evidence" value="ECO:0007669"/>
    <property type="project" value="UniProtKB-KW"/>
</dbReference>
<keyword evidence="7" id="KW-1185">Reference proteome</keyword>
<dbReference type="InterPro" id="IPR036754">
    <property type="entry name" value="YbaK/aa-tRNA-synt-asso_dom_sf"/>
</dbReference>
<evidence type="ECO:0000256" key="1">
    <source>
        <dbReference type="ARBA" id="ARBA00009798"/>
    </source>
</evidence>
<gene>
    <name evidence="6" type="ORF">SAMN04244553_2131</name>
</gene>
<dbReference type="Gene3D" id="3.90.960.10">
    <property type="entry name" value="YbaK/aminoacyl-tRNA synthetase-associated domain"/>
    <property type="match status" value="1"/>
</dbReference>
<dbReference type="OrthoDB" id="9809296at2"/>
<reference evidence="7" key="1">
    <citation type="submission" date="2017-09" db="EMBL/GenBank/DDBJ databases">
        <authorList>
            <person name="Varghese N."/>
            <person name="Submissions S."/>
        </authorList>
    </citation>
    <scope>NUCLEOTIDE SEQUENCE [LARGE SCALE GENOMIC DNA]</scope>
    <source>
        <strain evidence="7">DSM 45537</strain>
    </source>
</reference>
<dbReference type="GO" id="GO:0006412">
    <property type="term" value="P:translation"/>
    <property type="evidence" value="ECO:0007669"/>
    <property type="project" value="UniProtKB-KW"/>
</dbReference>